<dbReference type="GO" id="GO:0008757">
    <property type="term" value="F:S-adenosylmethionine-dependent methyltransferase activity"/>
    <property type="evidence" value="ECO:0007669"/>
    <property type="project" value="TreeGrafter"/>
</dbReference>
<dbReference type="GO" id="GO:0003676">
    <property type="term" value="F:nucleic acid binding"/>
    <property type="evidence" value="ECO:0007669"/>
    <property type="project" value="InterPro"/>
</dbReference>
<dbReference type="InterPro" id="IPR002052">
    <property type="entry name" value="DNA_methylase_N6_adenine_CS"/>
</dbReference>
<dbReference type="GO" id="GO:0035657">
    <property type="term" value="C:eRF1 methyltransferase complex"/>
    <property type="evidence" value="ECO:0007669"/>
    <property type="project" value="TreeGrafter"/>
</dbReference>
<accession>A0A652YNF1</accession>
<evidence type="ECO:0000256" key="1">
    <source>
        <dbReference type="ARBA" id="ARBA00006149"/>
    </source>
</evidence>
<dbReference type="Pfam" id="PF05175">
    <property type="entry name" value="MTS"/>
    <property type="match status" value="1"/>
</dbReference>
<dbReference type="GO" id="GO:0032259">
    <property type="term" value="P:methylation"/>
    <property type="evidence" value="ECO:0007669"/>
    <property type="project" value="UniProtKB-KW"/>
</dbReference>
<organism evidence="6">
    <name type="scientific">Nocardia globerula</name>
    <dbReference type="NCBI Taxonomy" id="1818"/>
    <lineage>
        <taxon>Bacteria</taxon>
        <taxon>Bacillati</taxon>
        <taxon>Actinomycetota</taxon>
        <taxon>Actinomycetes</taxon>
        <taxon>Mycobacteriales</taxon>
        <taxon>Nocardiaceae</taxon>
        <taxon>Nocardia</taxon>
    </lineage>
</organism>
<dbReference type="InterPro" id="IPR052190">
    <property type="entry name" value="Euk-Arch_PrmC-MTase"/>
</dbReference>
<dbReference type="InterPro" id="IPR004557">
    <property type="entry name" value="PrmC-related"/>
</dbReference>
<dbReference type="GO" id="GO:0008276">
    <property type="term" value="F:protein methyltransferase activity"/>
    <property type="evidence" value="ECO:0007669"/>
    <property type="project" value="TreeGrafter"/>
</dbReference>
<evidence type="ECO:0000256" key="4">
    <source>
        <dbReference type="ARBA" id="ARBA00022691"/>
    </source>
</evidence>
<dbReference type="PANTHER" id="PTHR45875:SF1">
    <property type="entry name" value="METHYLTRANSFERASE N6AMT1"/>
    <property type="match status" value="1"/>
</dbReference>
<dbReference type="InterPro" id="IPR007848">
    <property type="entry name" value="Small_mtfrase_dom"/>
</dbReference>
<evidence type="ECO:0000256" key="2">
    <source>
        <dbReference type="ARBA" id="ARBA00022603"/>
    </source>
</evidence>
<protein>
    <submittedName>
        <fullName evidence="6">Release factor glutamine methyltransferase</fullName>
    </submittedName>
</protein>
<sequence length="223" mass="24139">MLLRLPGVYPPQEDTWLLADALAAERLGRDSRVLDLCTGTGALSLRAAAIGARHVTAVDISRRAVVTTQLNAILHRHSIRVIQGDLTTPVQDQRFDVVISNPPYVPAHDDVLPTRGVERAWDAGVDGRVLLDRICTHAPRVLAESGVLLIAQSVLSGIEKTQSMLEEQGLSVEVVARAEIPFGRVLSARAALFEARGLIAPGQRTEEIVVLRAAKPSLDKEVM</sequence>
<evidence type="ECO:0000313" key="6">
    <source>
        <dbReference type="EMBL" id="TYQ03355.1"/>
    </source>
</evidence>
<dbReference type="PROSITE" id="PS00092">
    <property type="entry name" value="N6_MTASE"/>
    <property type="match status" value="1"/>
</dbReference>
<feature type="domain" description="Methyltransferase small" evidence="5">
    <location>
        <begin position="15"/>
        <end position="107"/>
    </location>
</feature>
<dbReference type="EMBL" id="VNIQ01000005">
    <property type="protein sequence ID" value="TYQ03355.1"/>
    <property type="molecule type" value="Genomic_DNA"/>
</dbReference>
<comment type="caution">
    <text evidence="6">The sequence shown here is derived from an EMBL/GenBank/DDBJ whole genome shotgun (WGS) entry which is preliminary data.</text>
</comment>
<keyword evidence="2 6" id="KW-0489">Methyltransferase</keyword>
<gene>
    <name evidence="6" type="ORF">FNL38_105510</name>
</gene>
<evidence type="ECO:0000259" key="5">
    <source>
        <dbReference type="Pfam" id="PF05175"/>
    </source>
</evidence>
<dbReference type="InterPro" id="IPR029063">
    <property type="entry name" value="SAM-dependent_MTases_sf"/>
</dbReference>
<dbReference type="CDD" id="cd02440">
    <property type="entry name" value="AdoMet_MTases"/>
    <property type="match status" value="1"/>
</dbReference>
<dbReference type="NCBIfam" id="TIGR00537">
    <property type="entry name" value="hemK_rel_arch"/>
    <property type="match status" value="1"/>
</dbReference>
<dbReference type="PANTHER" id="PTHR45875">
    <property type="entry name" value="METHYLTRANSFERASE N6AMT1"/>
    <property type="match status" value="1"/>
</dbReference>
<dbReference type="SUPFAM" id="SSF53335">
    <property type="entry name" value="S-adenosyl-L-methionine-dependent methyltransferases"/>
    <property type="match status" value="1"/>
</dbReference>
<keyword evidence="3 6" id="KW-0808">Transferase</keyword>
<evidence type="ECO:0000256" key="3">
    <source>
        <dbReference type="ARBA" id="ARBA00022679"/>
    </source>
</evidence>
<name>A0A652YNF1_NOCGL</name>
<dbReference type="Gene3D" id="3.40.50.150">
    <property type="entry name" value="Vaccinia Virus protein VP39"/>
    <property type="match status" value="1"/>
</dbReference>
<reference evidence="6" key="1">
    <citation type="submission" date="2019-07" db="EMBL/GenBank/DDBJ databases">
        <title>Genomic Encyclopedia of Type Strains, Phase IV (KMG-IV): sequencing the most valuable type-strain genomes for metagenomic binning, comparative biology and taxonomic classification.</title>
        <authorList>
            <person name="Goeker M."/>
        </authorList>
    </citation>
    <scope>NUCLEOTIDE SEQUENCE</scope>
    <source>
        <strain evidence="6">DSM 44596</strain>
    </source>
</reference>
<dbReference type="GO" id="GO:0008170">
    <property type="term" value="F:N-methyltransferase activity"/>
    <property type="evidence" value="ECO:0007669"/>
    <property type="project" value="UniProtKB-ARBA"/>
</dbReference>
<proteinExistence type="inferred from homology"/>
<dbReference type="AlphaFoldDB" id="A0A652YNF1"/>
<comment type="similarity">
    <text evidence="1">Belongs to the eukaryotic/archaeal PrmC-related family.</text>
</comment>
<keyword evidence="4" id="KW-0949">S-adenosyl-L-methionine</keyword>